<dbReference type="Pfam" id="PF17801">
    <property type="entry name" value="Melibiase_C"/>
    <property type="match status" value="1"/>
</dbReference>
<comment type="catalytic activity">
    <reaction evidence="1 8">
        <text>Hydrolysis of terminal, non-reducing alpha-D-galactose residues in alpha-D-galactosides, including galactose oligosaccharides, galactomannans and galactolipids.</text>
        <dbReference type="EC" id="3.2.1.22"/>
    </reaction>
</comment>
<sequence length="436" mass="47611">MLSSLVLLLSSAAGSALALNNGLATTPQMGWNTWNYHACEINSSVILDAASAIKQRGLDQLGYKYVVIDDCWQAAERDSQGRIPADPQKWPGGLKNVTDAVHQMGLLAGIYSSAGVLTCGRRLGSLDHEEVDANSWAEAGFDYLKYDNCFNQGRAGTPKLSFDRYNAMGEALNKTGRAILYSACNWGEDGPWNFGSEIFNSWRMSGDVANSFDRASDYCPCESTIGCQLAGFHCNIRKIINMAAPLGQKAGPGRWNDLDMLQVGNGALNRDESITHFSLWSALKSPLILGNDVSTDLTRFSNESLAIVANEHVIAVNQDPLGTPAERILNLDSGTHQIWTGPLTNGSYVVAMVNFAEEPWTRTLTLADIFYDAGKEDQQARSAAWNVYDLWAGVDYEAPARRELTLMEGSPFRESLAESTIPPHGTVMLRLTPAEQ</sequence>
<evidence type="ECO:0000256" key="3">
    <source>
        <dbReference type="ARBA" id="ARBA00012755"/>
    </source>
</evidence>
<keyword evidence="7 8" id="KW-0326">Glycosidase</keyword>
<dbReference type="InterPro" id="IPR000111">
    <property type="entry name" value="Glyco_hydro_27/36_CS"/>
</dbReference>
<organism evidence="11 12">
    <name type="scientific">Ceraceosorus guamensis</name>
    <dbReference type="NCBI Taxonomy" id="1522189"/>
    <lineage>
        <taxon>Eukaryota</taxon>
        <taxon>Fungi</taxon>
        <taxon>Dikarya</taxon>
        <taxon>Basidiomycota</taxon>
        <taxon>Ustilaginomycotina</taxon>
        <taxon>Exobasidiomycetes</taxon>
        <taxon>Ceraceosorales</taxon>
        <taxon>Ceraceosoraceae</taxon>
        <taxon>Ceraceosorus</taxon>
    </lineage>
</organism>
<dbReference type="PANTHER" id="PTHR11452">
    <property type="entry name" value="ALPHA-GALACTOSIDASE/ALPHA-N-ACETYLGALACTOSAMINIDASE"/>
    <property type="match status" value="1"/>
</dbReference>
<dbReference type="InterPro" id="IPR002241">
    <property type="entry name" value="Glyco_hydro_27"/>
</dbReference>
<name>A0A316W5Q3_9BASI</name>
<dbReference type="OrthoDB" id="5795902at2759"/>
<dbReference type="CDD" id="cd14792">
    <property type="entry name" value="GH27"/>
    <property type="match status" value="1"/>
</dbReference>
<dbReference type="PROSITE" id="PS00512">
    <property type="entry name" value="ALPHA_GALACTOSIDASE"/>
    <property type="match status" value="1"/>
</dbReference>
<dbReference type="InterPro" id="IPR013785">
    <property type="entry name" value="Aldolase_TIM"/>
</dbReference>
<evidence type="ECO:0000256" key="9">
    <source>
        <dbReference type="SAM" id="SignalP"/>
    </source>
</evidence>
<accession>A0A316W5Q3</accession>
<dbReference type="STRING" id="1522189.A0A316W5Q3"/>
<evidence type="ECO:0000256" key="2">
    <source>
        <dbReference type="ARBA" id="ARBA00009743"/>
    </source>
</evidence>
<evidence type="ECO:0000256" key="5">
    <source>
        <dbReference type="ARBA" id="ARBA00022801"/>
    </source>
</evidence>
<dbReference type="Proteomes" id="UP000245783">
    <property type="component" value="Unassembled WGS sequence"/>
</dbReference>
<dbReference type="AlphaFoldDB" id="A0A316W5Q3"/>
<proteinExistence type="inferred from homology"/>
<dbReference type="FunFam" id="3.20.20.70:FF:000202">
    <property type="entry name" value="Alpha-galactosidase"/>
    <property type="match status" value="1"/>
</dbReference>
<feature type="domain" description="Alpha galactosidase C-terminal" evidence="10">
    <location>
        <begin position="334"/>
        <end position="431"/>
    </location>
</feature>
<dbReference type="PANTHER" id="PTHR11452:SF75">
    <property type="entry name" value="ALPHA-GALACTOSIDASE MEL1"/>
    <property type="match status" value="1"/>
</dbReference>
<dbReference type="GO" id="GO:0004557">
    <property type="term" value="F:alpha-galactosidase activity"/>
    <property type="evidence" value="ECO:0007669"/>
    <property type="project" value="UniProtKB-EC"/>
</dbReference>
<keyword evidence="5 8" id="KW-0378">Hydrolase</keyword>
<dbReference type="Gene3D" id="2.60.40.1180">
    <property type="entry name" value="Golgi alpha-mannosidase II"/>
    <property type="match status" value="1"/>
</dbReference>
<keyword evidence="4 9" id="KW-0732">Signal</keyword>
<reference evidence="11 12" key="1">
    <citation type="journal article" date="2018" name="Mol. Biol. Evol.">
        <title>Broad Genomic Sampling Reveals a Smut Pathogenic Ancestry of the Fungal Clade Ustilaginomycotina.</title>
        <authorList>
            <person name="Kijpornyongpan T."/>
            <person name="Mondo S.J."/>
            <person name="Barry K."/>
            <person name="Sandor L."/>
            <person name="Lee J."/>
            <person name="Lipzen A."/>
            <person name="Pangilinan J."/>
            <person name="LaButti K."/>
            <person name="Hainaut M."/>
            <person name="Henrissat B."/>
            <person name="Grigoriev I.V."/>
            <person name="Spatafora J.W."/>
            <person name="Aime M.C."/>
        </authorList>
    </citation>
    <scope>NUCLEOTIDE SEQUENCE [LARGE SCALE GENOMIC DNA]</scope>
    <source>
        <strain evidence="11 12">MCA 4658</strain>
    </source>
</reference>
<evidence type="ECO:0000256" key="4">
    <source>
        <dbReference type="ARBA" id="ARBA00022729"/>
    </source>
</evidence>
<evidence type="ECO:0000256" key="6">
    <source>
        <dbReference type="ARBA" id="ARBA00023157"/>
    </source>
</evidence>
<dbReference type="InterPro" id="IPR041233">
    <property type="entry name" value="Melibiase_C"/>
</dbReference>
<dbReference type="SUPFAM" id="SSF51011">
    <property type="entry name" value="Glycosyl hydrolase domain"/>
    <property type="match status" value="1"/>
</dbReference>
<feature type="signal peptide" evidence="9">
    <location>
        <begin position="1"/>
        <end position="18"/>
    </location>
</feature>
<dbReference type="Gene3D" id="3.20.20.70">
    <property type="entry name" value="Aldolase class I"/>
    <property type="match status" value="1"/>
</dbReference>
<dbReference type="SUPFAM" id="SSF51445">
    <property type="entry name" value="(Trans)glycosidases"/>
    <property type="match status" value="1"/>
</dbReference>
<evidence type="ECO:0000259" key="10">
    <source>
        <dbReference type="Pfam" id="PF17801"/>
    </source>
</evidence>
<feature type="chain" id="PRO_5016380829" description="Alpha-galactosidase" evidence="9">
    <location>
        <begin position="19"/>
        <end position="436"/>
    </location>
</feature>
<evidence type="ECO:0000256" key="8">
    <source>
        <dbReference type="RuleBase" id="RU361168"/>
    </source>
</evidence>
<keyword evidence="12" id="KW-1185">Reference proteome</keyword>
<dbReference type="Pfam" id="PF16499">
    <property type="entry name" value="Melibiase_2"/>
    <property type="match status" value="1"/>
</dbReference>
<dbReference type="InterPro" id="IPR017853">
    <property type="entry name" value="GH"/>
</dbReference>
<comment type="similarity">
    <text evidence="2 8">Belongs to the glycosyl hydrolase 27 family.</text>
</comment>
<protein>
    <recommendedName>
        <fullName evidence="3 8">Alpha-galactosidase</fullName>
        <ecNumber evidence="3 8">3.2.1.22</ecNumber>
    </recommendedName>
    <alternativeName>
        <fullName evidence="8">Melibiase</fullName>
    </alternativeName>
</protein>
<evidence type="ECO:0000256" key="7">
    <source>
        <dbReference type="ARBA" id="ARBA00023295"/>
    </source>
</evidence>
<dbReference type="EC" id="3.2.1.22" evidence="3 8"/>
<keyword evidence="6 8" id="KW-1015">Disulfide bond</keyword>
<evidence type="ECO:0000313" key="11">
    <source>
        <dbReference type="EMBL" id="PWN45286.1"/>
    </source>
</evidence>
<gene>
    <name evidence="11" type="ORF">IE81DRAFT_297931</name>
</gene>
<dbReference type="PRINTS" id="PR00740">
    <property type="entry name" value="GLHYDRLASE27"/>
</dbReference>
<dbReference type="RefSeq" id="XP_025372446.1">
    <property type="nucleotide sequence ID" value="XM_025512170.1"/>
</dbReference>
<dbReference type="GeneID" id="37034040"/>
<dbReference type="EMBL" id="KZ819356">
    <property type="protein sequence ID" value="PWN45286.1"/>
    <property type="molecule type" value="Genomic_DNA"/>
</dbReference>
<dbReference type="FunCoup" id="A0A316W5Q3">
    <property type="interactions" value="129"/>
</dbReference>
<dbReference type="InterPro" id="IPR013780">
    <property type="entry name" value="Glyco_hydro_b"/>
</dbReference>
<dbReference type="GO" id="GO:0005995">
    <property type="term" value="P:melibiose catabolic process"/>
    <property type="evidence" value="ECO:0007669"/>
    <property type="project" value="UniProtKB-ARBA"/>
</dbReference>
<dbReference type="InParanoid" id="A0A316W5Q3"/>
<evidence type="ECO:0000256" key="1">
    <source>
        <dbReference type="ARBA" id="ARBA00001255"/>
    </source>
</evidence>
<evidence type="ECO:0000313" key="12">
    <source>
        <dbReference type="Proteomes" id="UP000245783"/>
    </source>
</evidence>